<evidence type="ECO:0000313" key="7">
    <source>
        <dbReference type="Proteomes" id="UP000187266"/>
    </source>
</evidence>
<evidence type="ECO:0000256" key="4">
    <source>
        <dbReference type="ARBA" id="ARBA00022989"/>
    </source>
</evidence>
<proteinExistence type="predicted"/>
<dbReference type="InterPro" id="IPR051791">
    <property type="entry name" value="Pra-immunoreactive"/>
</dbReference>
<comment type="subcellular location">
    <subcellularLocation>
        <location evidence="1">Cell membrane</location>
        <topology evidence="1">Multi-pass membrane protein</topology>
    </subcellularLocation>
</comment>
<dbReference type="Proteomes" id="UP000187266">
    <property type="component" value="Chromosome"/>
</dbReference>
<dbReference type="AlphaFoldDB" id="A0A1U7DEZ7"/>
<dbReference type="OrthoDB" id="7270324at2"/>
<protein>
    <submittedName>
        <fullName evidence="6">Uncharacterized protein</fullName>
    </submittedName>
</protein>
<accession>A0A1U7DEZ7</accession>
<keyword evidence="3" id="KW-0812">Transmembrane</keyword>
<evidence type="ECO:0000256" key="5">
    <source>
        <dbReference type="ARBA" id="ARBA00023136"/>
    </source>
</evidence>
<dbReference type="STRING" id="1267768.BV394_00940"/>
<dbReference type="PANTHER" id="PTHR36115:SF6">
    <property type="entry name" value="PROLINE-RICH ANTIGEN HOMOLOG"/>
    <property type="match status" value="1"/>
</dbReference>
<sequence>MHTQPIHHRLPDPVEQEEFYRDVPTKRAIAWIVDVLITALLTALVVPFTLFTALFYLPFLYMLVGWIYRSASMASGSATLGMRLTGLVVLDRDGDRLDAATAVLHTTGYVASMSFVIPQLVSVALMLTSARRQGLSDMVLGTVALNRAAEFHEPARREGRDGAAGRA</sequence>
<keyword evidence="7" id="KW-1185">Reference proteome</keyword>
<dbReference type="PANTHER" id="PTHR36115">
    <property type="entry name" value="PROLINE-RICH ANTIGEN HOMOLOG-RELATED"/>
    <property type="match status" value="1"/>
</dbReference>
<keyword evidence="5" id="KW-0472">Membrane</keyword>
<evidence type="ECO:0000313" key="6">
    <source>
        <dbReference type="EMBL" id="APX88469.1"/>
    </source>
</evidence>
<evidence type="ECO:0000256" key="2">
    <source>
        <dbReference type="ARBA" id="ARBA00022475"/>
    </source>
</evidence>
<dbReference type="Pfam" id="PF06271">
    <property type="entry name" value="RDD"/>
    <property type="match status" value="1"/>
</dbReference>
<dbReference type="GO" id="GO:0005886">
    <property type="term" value="C:plasma membrane"/>
    <property type="evidence" value="ECO:0007669"/>
    <property type="project" value="UniProtKB-SubCell"/>
</dbReference>
<gene>
    <name evidence="6" type="ORF">BV394_00940</name>
</gene>
<accession>A0A2M9DH90</accession>
<keyword evidence="4" id="KW-1133">Transmembrane helix</keyword>
<evidence type="ECO:0000256" key="1">
    <source>
        <dbReference type="ARBA" id="ARBA00004651"/>
    </source>
</evidence>
<dbReference type="EMBL" id="CP019124">
    <property type="protein sequence ID" value="APX88469.1"/>
    <property type="molecule type" value="Genomic_DNA"/>
</dbReference>
<name>A0A1U7DEZ7_9RHOB</name>
<evidence type="ECO:0000256" key="3">
    <source>
        <dbReference type="ARBA" id="ARBA00022692"/>
    </source>
</evidence>
<dbReference type="InterPro" id="IPR010432">
    <property type="entry name" value="RDD"/>
</dbReference>
<keyword evidence="2" id="KW-1003">Cell membrane</keyword>
<dbReference type="RefSeq" id="WP_076978493.1">
    <property type="nucleotide sequence ID" value="NZ_CP019124.1"/>
</dbReference>
<organism evidence="6 7">
    <name type="scientific">Brevirhabdus pacifica</name>
    <dbReference type="NCBI Taxonomy" id="1267768"/>
    <lineage>
        <taxon>Bacteria</taxon>
        <taxon>Pseudomonadati</taxon>
        <taxon>Pseudomonadota</taxon>
        <taxon>Alphaproteobacteria</taxon>
        <taxon>Rhodobacterales</taxon>
        <taxon>Paracoccaceae</taxon>
        <taxon>Brevirhabdus</taxon>
    </lineage>
</organism>
<reference evidence="6 7" key="1">
    <citation type="submission" date="2017-01" db="EMBL/GenBank/DDBJ databases">
        <title>Genomic analysis of Xuhuaishuia manganoxidans DY6-4.</title>
        <authorList>
            <person name="Wang X."/>
        </authorList>
    </citation>
    <scope>NUCLEOTIDE SEQUENCE [LARGE SCALE GENOMIC DNA]</scope>
    <source>
        <strain evidence="6 7">DY6-4</strain>
    </source>
</reference>